<sequence length="84" mass="9669">MKTNLQKRQNGSRKSWVEFKGKTIQLDFEPRKGYCSKCGKKDDHTVLHHTAYLEKDPLAYTVELCASCHNKEHSSGKIFPTVDE</sequence>
<reference evidence="1" key="1">
    <citation type="journal article" date="2015" name="Nature">
        <title>Complex archaea that bridge the gap between prokaryotes and eukaryotes.</title>
        <authorList>
            <person name="Spang A."/>
            <person name="Saw J.H."/>
            <person name="Jorgensen S.L."/>
            <person name="Zaremba-Niedzwiedzka K."/>
            <person name="Martijn J."/>
            <person name="Lind A.E."/>
            <person name="van Eijk R."/>
            <person name="Schleper C."/>
            <person name="Guy L."/>
            <person name="Ettema T.J."/>
        </authorList>
    </citation>
    <scope>NUCLEOTIDE SEQUENCE</scope>
</reference>
<accession>A0A0F9T4V4</accession>
<proteinExistence type="predicted"/>
<organism evidence="1">
    <name type="scientific">marine sediment metagenome</name>
    <dbReference type="NCBI Taxonomy" id="412755"/>
    <lineage>
        <taxon>unclassified sequences</taxon>
        <taxon>metagenomes</taxon>
        <taxon>ecological metagenomes</taxon>
    </lineage>
</organism>
<protein>
    <recommendedName>
        <fullName evidence="2">HNH domain-containing protein</fullName>
    </recommendedName>
</protein>
<evidence type="ECO:0000313" key="1">
    <source>
        <dbReference type="EMBL" id="KKN76225.1"/>
    </source>
</evidence>
<evidence type="ECO:0008006" key="2">
    <source>
        <dbReference type="Google" id="ProtNLM"/>
    </source>
</evidence>
<gene>
    <name evidence="1" type="ORF">LCGC14_0372510</name>
</gene>
<comment type="caution">
    <text evidence="1">The sequence shown here is derived from an EMBL/GenBank/DDBJ whole genome shotgun (WGS) entry which is preliminary data.</text>
</comment>
<dbReference type="EMBL" id="LAZR01000298">
    <property type="protein sequence ID" value="KKN76225.1"/>
    <property type="molecule type" value="Genomic_DNA"/>
</dbReference>
<dbReference type="AlphaFoldDB" id="A0A0F9T4V4"/>
<name>A0A0F9T4V4_9ZZZZ</name>